<sequence>MHLLNMTAKRLNKLLPGPPIFENHFNLFAFSRKFLTLPKRKPKKRRNARKIKELEKAPARKAIVLKVTTKKPKKPNSAQRKVAICKLTFNNKTMTAYIPGEGHNLQQHSVILVQPKRRKDIGTKIEAIRGVYDLAGVEGRVRSRSRYGTKKPPKEKIE</sequence>
<dbReference type="Proteomes" id="UP001439008">
    <property type="component" value="Unassembled WGS sequence"/>
</dbReference>
<dbReference type="Pfam" id="PF00164">
    <property type="entry name" value="Ribosom_S12_S23"/>
    <property type="match status" value="1"/>
</dbReference>
<dbReference type="PANTHER" id="PTHR11652">
    <property type="entry name" value="30S RIBOSOMAL PROTEIN S12 FAMILY MEMBER"/>
    <property type="match status" value="1"/>
</dbReference>
<protein>
    <recommendedName>
        <fullName evidence="6">Ribosomal protein S12</fullName>
    </recommendedName>
</protein>
<dbReference type="InterPro" id="IPR005679">
    <property type="entry name" value="Ribosomal_uS12_bac"/>
</dbReference>
<dbReference type="PROSITE" id="PS00055">
    <property type="entry name" value="RIBOSOMAL_S12"/>
    <property type="match status" value="1"/>
</dbReference>
<organism evidence="4 5">
    <name type="scientific">Bonamia ostreae</name>
    <dbReference type="NCBI Taxonomy" id="126728"/>
    <lineage>
        <taxon>Eukaryota</taxon>
        <taxon>Sar</taxon>
        <taxon>Rhizaria</taxon>
        <taxon>Endomyxa</taxon>
        <taxon>Ascetosporea</taxon>
        <taxon>Haplosporida</taxon>
        <taxon>Bonamia</taxon>
    </lineage>
</organism>
<dbReference type="InterPro" id="IPR012340">
    <property type="entry name" value="NA-bd_OB-fold"/>
</dbReference>
<comment type="caution">
    <text evidence="4">The sequence shown here is derived from an EMBL/GenBank/DDBJ whole genome shotgun (WGS) entry which is preliminary data.</text>
</comment>
<dbReference type="SUPFAM" id="SSF50249">
    <property type="entry name" value="Nucleic acid-binding proteins"/>
    <property type="match status" value="1"/>
</dbReference>
<evidence type="ECO:0000313" key="5">
    <source>
        <dbReference type="Proteomes" id="UP001439008"/>
    </source>
</evidence>
<name>A0ABV2AJG9_9EUKA</name>
<evidence type="ECO:0000256" key="3">
    <source>
        <dbReference type="ARBA" id="ARBA00023274"/>
    </source>
</evidence>
<reference evidence="4 5" key="1">
    <citation type="journal article" date="2024" name="BMC Biol.">
        <title>Comparative genomics of Ascetosporea gives new insight into the evolutionary basis for animal parasitism in Rhizaria.</title>
        <authorList>
            <person name="Hiltunen Thoren M."/>
            <person name="Onut-Brannstrom I."/>
            <person name="Alfjorden A."/>
            <person name="Peckova H."/>
            <person name="Swords F."/>
            <person name="Hooper C."/>
            <person name="Holzer A.S."/>
            <person name="Bass D."/>
            <person name="Burki F."/>
        </authorList>
    </citation>
    <scope>NUCLEOTIDE SEQUENCE [LARGE SCALE GENOMIC DNA]</scope>
    <source>
        <strain evidence="4">20-A016</strain>
    </source>
</reference>
<dbReference type="NCBIfam" id="TIGR00981">
    <property type="entry name" value="rpsL_bact"/>
    <property type="match status" value="1"/>
</dbReference>
<evidence type="ECO:0000313" key="4">
    <source>
        <dbReference type="EMBL" id="MES1919387.1"/>
    </source>
</evidence>
<dbReference type="Gene3D" id="2.40.50.140">
    <property type="entry name" value="Nucleic acid-binding proteins"/>
    <property type="match status" value="1"/>
</dbReference>
<keyword evidence="3" id="KW-0687">Ribonucleoprotein</keyword>
<accession>A0ABV2AJG9</accession>
<dbReference type="PRINTS" id="PR01034">
    <property type="entry name" value="RIBOSOMALS12"/>
</dbReference>
<evidence type="ECO:0000256" key="1">
    <source>
        <dbReference type="ARBA" id="ARBA00005657"/>
    </source>
</evidence>
<evidence type="ECO:0000256" key="2">
    <source>
        <dbReference type="ARBA" id="ARBA00022980"/>
    </source>
</evidence>
<keyword evidence="5" id="KW-1185">Reference proteome</keyword>
<keyword evidence="2" id="KW-0689">Ribosomal protein</keyword>
<proteinExistence type="inferred from homology"/>
<gene>
    <name evidence="4" type="ORF">MHBO_001228</name>
</gene>
<evidence type="ECO:0008006" key="6">
    <source>
        <dbReference type="Google" id="ProtNLM"/>
    </source>
</evidence>
<dbReference type="InterPro" id="IPR006032">
    <property type="entry name" value="Ribosomal_uS12"/>
</dbReference>
<comment type="similarity">
    <text evidence="1">Belongs to the universal ribosomal protein uS12 family.</text>
</comment>
<dbReference type="EMBL" id="JBDODL010000274">
    <property type="protein sequence ID" value="MES1919387.1"/>
    <property type="molecule type" value="Genomic_DNA"/>
</dbReference>